<proteinExistence type="inferred from homology"/>
<dbReference type="OrthoDB" id="20900at2759"/>
<dbReference type="GO" id="GO:0005634">
    <property type="term" value="C:nucleus"/>
    <property type="evidence" value="ECO:0007669"/>
    <property type="project" value="UniProtKB-SubCell"/>
</dbReference>
<feature type="region of interest" description="Disordered" evidence="4">
    <location>
        <begin position="598"/>
        <end position="626"/>
    </location>
</feature>
<accession>A0A812EM50</accession>
<gene>
    <name evidence="6" type="ORF">SPHA_73715</name>
</gene>
<evidence type="ECO:0000259" key="5">
    <source>
        <dbReference type="Pfam" id="PF08167"/>
    </source>
</evidence>
<sequence length="763" mass="85430">MASGCDETVLCSVVQHQLARLGEPNNDKYHLLRLIDEYKLFSYEKCAALEKVFKEVHSLLESPVHKWFGMLLLQRAACQCNTEILADYAKYWLEKTLSCLKPHQQIEVRMMGFHTFSIMMKHISDKKNLSKYFDTPFLNSFIHLCLSNITCCPEQAIQSLTYCIEKFPPAADLFKHQVGEDWISKLFHENISAKLIAELVSAVEHRSSVSPQFTDFHWEVMNIHYLLNYIVDEDDPDYQPLNIDNSMTTSLKSFSSSISDWEEPKRTNAIIYKIRFGLSCVENSINKPCLKSSDAVSFNVIEVLQLLHRMVDISTKKSSPSIRKELYISYQPTLICQGSALLTTIINRLRSQIAPFSNIISNLLIKFLQKTLSSKSGHSTTVAYFETKSQIYSCLTVYLQVMKSSIDRKGFTDQMINHILKDIAIEEPSIKLADTNKKGRITNDAQCNSNGDLAVKALIVLRWLIITVGPRINAKSLNDIQAALIDCVETSFLQQSEQNISSSRRKEQFHSLMVLGTVRHAYYAPPVATIMSLLNRASNEDPDLMVSSYCLEAMSSFEFIAIACRAVMFQTVSVPAQSSKTPSSQPPTAMWMQHSASNISTQEPRQQASFNEYPSVSNTRQQSQTVGEAVPLLSPVATEPPSFISVGTANHQDDNLQQNSLTFEGDLNTPQVVPCSTSTQQVSDMEAAPRDIAMDEGSEVASESNSAEAINSDSDIQFVESAGGEDSAEDDDNSIEEENEESKNTSQIDEMLKAFVEAPPDSD</sequence>
<organism evidence="6 7">
    <name type="scientific">Acanthosepion pharaonis</name>
    <name type="common">Pharaoh cuttlefish</name>
    <name type="synonym">Sepia pharaonis</name>
    <dbReference type="NCBI Taxonomy" id="158019"/>
    <lineage>
        <taxon>Eukaryota</taxon>
        <taxon>Metazoa</taxon>
        <taxon>Spiralia</taxon>
        <taxon>Lophotrochozoa</taxon>
        <taxon>Mollusca</taxon>
        <taxon>Cephalopoda</taxon>
        <taxon>Coleoidea</taxon>
        <taxon>Decapodiformes</taxon>
        <taxon>Sepiida</taxon>
        <taxon>Sepiina</taxon>
        <taxon>Sepiidae</taxon>
        <taxon>Acanthosepion</taxon>
    </lineage>
</organism>
<dbReference type="Proteomes" id="UP000597762">
    <property type="component" value="Unassembled WGS sequence"/>
</dbReference>
<evidence type="ECO:0000256" key="1">
    <source>
        <dbReference type="ARBA" id="ARBA00004123"/>
    </source>
</evidence>
<evidence type="ECO:0000256" key="2">
    <source>
        <dbReference type="ARBA" id="ARBA00010511"/>
    </source>
</evidence>
<comment type="caution">
    <text evidence="6">The sequence shown here is derived from an EMBL/GenBank/DDBJ whole genome shotgun (WGS) entry which is preliminary data.</text>
</comment>
<comment type="similarity">
    <text evidence="2">Belongs to the RIX1/PELP1 family.</text>
</comment>
<dbReference type="PANTHER" id="PTHR34105:SF1">
    <property type="entry name" value="PROLINE-, GLUTAMIC ACID- AND LEUCINE-RICH PROTEIN 1"/>
    <property type="match status" value="1"/>
</dbReference>
<dbReference type="Pfam" id="PF08167">
    <property type="entry name" value="RIX1"/>
    <property type="match status" value="1"/>
</dbReference>
<dbReference type="InterPro" id="IPR016024">
    <property type="entry name" value="ARM-type_fold"/>
</dbReference>
<evidence type="ECO:0000313" key="7">
    <source>
        <dbReference type="Proteomes" id="UP000597762"/>
    </source>
</evidence>
<dbReference type="PANTHER" id="PTHR34105">
    <property type="entry name" value="PROLINE-, GLUTAMIC ACID- AND LEUCINE-RICH PROTEIN 1"/>
    <property type="match status" value="1"/>
</dbReference>
<feature type="compositionally biased region" description="Low complexity" evidence="4">
    <location>
        <begin position="699"/>
        <end position="715"/>
    </location>
</feature>
<dbReference type="GO" id="GO:0006364">
    <property type="term" value="P:rRNA processing"/>
    <property type="evidence" value="ECO:0007669"/>
    <property type="project" value="TreeGrafter"/>
</dbReference>
<evidence type="ECO:0000313" key="6">
    <source>
        <dbReference type="EMBL" id="CAE1323946.1"/>
    </source>
</evidence>
<keyword evidence="3" id="KW-0539">Nucleus</keyword>
<dbReference type="InterPro" id="IPR012583">
    <property type="entry name" value="RIX1_N"/>
</dbReference>
<comment type="subcellular location">
    <subcellularLocation>
        <location evidence="1">Nucleus</location>
    </subcellularLocation>
</comment>
<protein>
    <recommendedName>
        <fullName evidence="5">Pre-rRNA-processing protein RIX1 N-terminal domain-containing protein</fullName>
    </recommendedName>
</protein>
<dbReference type="SUPFAM" id="SSF48371">
    <property type="entry name" value="ARM repeat"/>
    <property type="match status" value="1"/>
</dbReference>
<feature type="domain" description="Pre-rRNA-processing protein RIX1 N-terminal" evidence="5">
    <location>
        <begin position="12"/>
        <end position="190"/>
    </location>
</feature>
<evidence type="ECO:0000256" key="4">
    <source>
        <dbReference type="SAM" id="MobiDB-lite"/>
    </source>
</evidence>
<dbReference type="EMBL" id="CAHIKZ030005388">
    <property type="protein sequence ID" value="CAE1323946.1"/>
    <property type="molecule type" value="Genomic_DNA"/>
</dbReference>
<name>A0A812EM50_ACAPH</name>
<dbReference type="AlphaFoldDB" id="A0A812EM50"/>
<feature type="region of interest" description="Disordered" evidence="4">
    <location>
        <begin position="694"/>
        <end position="748"/>
    </location>
</feature>
<feature type="compositionally biased region" description="Acidic residues" evidence="4">
    <location>
        <begin position="726"/>
        <end position="740"/>
    </location>
</feature>
<keyword evidence="7" id="KW-1185">Reference proteome</keyword>
<reference evidence="6" key="1">
    <citation type="submission" date="2021-01" db="EMBL/GenBank/DDBJ databases">
        <authorList>
            <person name="Li R."/>
            <person name="Bekaert M."/>
        </authorList>
    </citation>
    <scope>NUCLEOTIDE SEQUENCE</scope>
    <source>
        <strain evidence="6">Farmed</strain>
    </source>
</reference>
<evidence type="ECO:0000256" key="3">
    <source>
        <dbReference type="ARBA" id="ARBA00023242"/>
    </source>
</evidence>